<dbReference type="Proteomes" id="UP000000393">
    <property type="component" value="Chromosome"/>
</dbReference>
<dbReference type="InterPro" id="IPR016040">
    <property type="entry name" value="NAD(P)-bd_dom"/>
</dbReference>
<evidence type="ECO:0000313" key="3">
    <source>
        <dbReference type="Proteomes" id="UP000000393"/>
    </source>
</evidence>
<sequence length="210" mass="22817">MNVLVFGASGATGREVVKHALERGHSVAAFVRDPGKFEIKHANLALAVGDATEYVSVEHACTGQDAVASALGSGNSLGSHPTLTDGVQNIIRAMDHAEIRRFVYLSMLGVDGSGWQLGLVDRFIVLPLLLRNVVKDHAREEALIKQSTLDWVIVRPPRLTNGPYTGRYRSGEDVRERTLLASISRADVADFMVKQFTGDRYVHGTPAVRG</sequence>
<organism evidence="2 3">
    <name type="scientific">Nitrosococcus watsoni (strain C-113)</name>
    <dbReference type="NCBI Taxonomy" id="105559"/>
    <lineage>
        <taxon>Bacteria</taxon>
        <taxon>Pseudomonadati</taxon>
        <taxon>Pseudomonadota</taxon>
        <taxon>Gammaproteobacteria</taxon>
        <taxon>Chromatiales</taxon>
        <taxon>Chromatiaceae</taxon>
        <taxon>Nitrosococcus</taxon>
    </lineage>
</organism>
<dbReference type="RefSeq" id="WP_013221502.1">
    <property type="nucleotide sequence ID" value="NC_014315.1"/>
</dbReference>
<gene>
    <name evidence="2" type="ordered locus">Nwat_2658</name>
</gene>
<dbReference type="Pfam" id="PF13460">
    <property type="entry name" value="NAD_binding_10"/>
    <property type="match status" value="1"/>
</dbReference>
<proteinExistence type="predicted"/>
<accession>D8KAK7</accession>
<dbReference type="KEGG" id="nwa:Nwat_2658"/>
<dbReference type="Gene3D" id="3.40.50.720">
    <property type="entry name" value="NAD(P)-binding Rossmann-like Domain"/>
    <property type="match status" value="1"/>
</dbReference>
<dbReference type="InterPro" id="IPR036291">
    <property type="entry name" value="NAD(P)-bd_dom_sf"/>
</dbReference>
<reference evidence="2 3" key="1">
    <citation type="submission" date="2010-06" db="EMBL/GenBank/DDBJ databases">
        <title>Complete sequence of chromosome of Nitrosococcus watsoni C-113.</title>
        <authorList>
            <consortium name="US DOE Joint Genome Institute"/>
            <person name="Lucas S."/>
            <person name="Copeland A."/>
            <person name="Lapidus A."/>
            <person name="Cheng J.-F."/>
            <person name="Bruce D."/>
            <person name="Goodwin L."/>
            <person name="Pitluck S."/>
            <person name="Malfatti S.A."/>
            <person name="Chain P.S.G."/>
            <person name="Land M."/>
            <person name="Hauser L."/>
            <person name="Kyrpides N."/>
            <person name="Ivanova N."/>
            <person name="Cambell M.A."/>
            <person name="Heidelberg J.F."/>
            <person name="Klotz M.G."/>
            <person name="Woyke T."/>
        </authorList>
    </citation>
    <scope>NUCLEOTIDE SEQUENCE [LARGE SCALE GENOMIC DNA]</scope>
    <source>
        <strain evidence="2 3">C-113</strain>
    </source>
</reference>
<protein>
    <submittedName>
        <fullName evidence="2">NmrA family protein</fullName>
    </submittedName>
</protein>
<dbReference type="AlphaFoldDB" id="D8KAK7"/>
<dbReference type="InterPro" id="IPR051606">
    <property type="entry name" value="Polyketide_Oxido-like"/>
</dbReference>
<dbReference type="HOGENOM" id="CLU_025711_4_5_6"/>
<dbReference type="CDD" id="cd05244">
    <property type="entry name" value="BVR-B_like_SDR_a"/>
    <property type="match status" value="1"/>
</dbReference>
<dbReference type="OrthoDB" id="9803892at2"/>
<name>D8KAK7_NITWC</name>
<evidence type="ECO:0000259" key="1">
    <source>
        <dbReference type="Pfam" id="PF13460"/>
    </source>
</evidence>
<dbReference type="PANTHER" id="PTHR43355">
    <property type="entry name" value="FLAVIN REDUCTASE (NADPH)"/>
    <property type="match status" value="1"/>
</dbReference>
<dbReference type="SUPFAM" id="SSF51735">
    <property type="entry name" value="NAD(P)-binding Rossmann-fold domains"/>
    <property type="match status" value="1"/>
</dbReference>
<dbReference type="PANTHER" id="PTHR43355:SF2">
    <property type="entry name" value="FLAVIN REDUCTASE (NADPH)"/>
    <property type="match status" value="1"/>
</dbReference>
<feature type="domain" description="NAD(P)-binding" evidence="1">
    <location>
        <begin position="7"/>
        <end position="197"/>
    </location>
</feature>
<evidence type="ECO:0000313" key="2">
    <source>
        <dbReference type="EMBL" id="ADJ29434.1"/>
    </source>
</evidence>
<dbReference type="GO" id="GO:0042602">
    <property type="term" value="F:riboflavin reductase (NADPH) activity"/>
    <property type="evidence" value="ECO:0007669"/>
    <property type="project" value="TreeGrafter"/>
</dbReference>
<dbReference type="STRING" id="105559.Nwat_2658"/>
<dbReference type="GO" id="GO:0004074">
    <property type="term" value="F:biliverdin reductase [NAD(P)H] activity"/>
    <property type="evidence" value="ECO:0007669"/>
    <property type="project" value="TreeGrafter"/>
</dbReference>
<keyword evidence="3" id="KW-1185">Reference proteome</keyword>
<dbReference type="eggNOG" id="COG0702">
    <property type="taxonomic scope" value="Bacteria"/>
</dbReference>
<dbReference type="EMBL" id="CP002086">
    <property type="protein sequence ID" value="ADJ29434.1"/>
    <property type="molecule type" value="Genomic_DNA"/>
</dbReference>